<feature type="transmembrane region" description="Helical" evidence="7">
    <location>
        <begin position="449"/>
        <end position="469"/>
    </location>
</feature>
<protein>
    <submittedName>
        <fullName evidence="8">Uncharacterized protein</fullName>
    </submittedName>
</protein>
<proteinExistence type="inferred from homology"/>
<organism evidence="8 9">
    <name type="scientific">Phytophthora aleatoria</name>
    <dbReference type="NCBI Taxonomy" id="2496075"/>
    <lineage>
        <taxon>Eukaryota</taxon>
        <taxon>Sar</taxon>
        <taxon>Stramenopiles</taxon>
        <taxon>Oomycota</taxon>
        <taxon>Peronosporomycetes</taxon>
        <taxon>Peronosporales</taxon>
        <taxon>Peronosporaceae</taxon>
        <taxon>Phytophthora</taxon>
    </lineage>
</organism>
<dbReference type="GO" id="GO:0015095">
    <property type="term" value="F:magnesium ion transmembrane transporter activity"/>
    <property type="evidence" value="ECO:0007669"/>
    <property type="project" value="InterPro"/>
</dbReference>
<evidence type="ECO:0000256" key="2">
    <source>
        <dbReference type="ARBA" id="ARBA00007743"/>
    </source>
</evidence>
<feature type="transmembrane region" description="Helical" evidence="7">
    <location>
        <begin position="295"/>
        <end position="312"/>
    </location>
</feature>
<dbReference type="PANTHER" id="PTHR12570:SF9">
    <property type="entry name" value="MAGNESIUM TRANSPORTER NIPA8-RELATED"/>
    <property type="match status" value="1"/>
</dbReference>
<evidence type="ECO:0000256" key="5">
    <source>
        <dbReference type="ARBA" id="ARBA00023136"/>
    </source>
</evidence>
<comment type="subcellular location">
    <subcellularLocation>
        <location evidence="1">Membrane</location>
        <topology evidence="1">Multi-pass membrane protein</topology>
    </subcellularLocation>
</comment>
<feature type="transmembrane region" description="Helical" evidence="7">
    <location>
        <begin position="237"/>
        <end position="258"/>
    </location>
</feature>
<keyword evidence="5 7" id="KW-0472">Membrane</keyword>
<keyword evidence="3 7" id="KW-0812">Transmembrane</keyword>
<feature type="transmembrane region" description="Helical" evidence="7">
    <location>
        <begin position="414"/>
        <end position="437"/>
    </location>
</feature>
<feature type="transmembrane region" description="Helical" evidence="7">
    <location>
        <begin position="333"/>
        <end position="351"/>
    </location>
</feature>
<feature type="transmembrane region" description="Helical" evidence="7">
    <location>
        <begin position="379"/>
        <end position="402"/>
    </location>
</feature>
<dbReference type="InterPro" id="IPR008590">
    <property type="entry name" value="TMEM_230/134"/>
</dbReference>
<keyword evidence="9" id="KW-1185">Reference proteome</keyword>
<feature type="transmembrane region" description="Helical" evidence="7">
    <location>
        <begin position="81"/>
        <end position="100"/>
    </location>
</feature>
<dbReference type="Proteomes" id="UP000709295">
    <property type="component" value="Unassembled WGS sequence"/>
</dbReference>
<evidence type="ECO:0000256" key="6">
    <source>
        <dbReference type="SAM" id="MobiDB-lite"/>
    </source>
</evidence>
<feature type="transmembrane region" description="Helical" evidence="7">
    <location>
        <begin position="265"/>
        <end position="283"/>
    </location>
</feature>
<dbReference type="InterPro" id="IPR008521">
    <property type="entry name" value="Mg_trans_NIPA"/>
</dbReference>
<name>A0A8J5ILS3_9STRA</name>
<feature type="transmembrane region" description="Helical" evidence="7">
    <location>
        <begin position="170"/>
        <end position="191"/>
    </location>
</feature>
<feature type="transmembrane region" description="Helical" evidence="7">
    <location>
        <begin position="481"/>
        <end position="499"/>
    </location>
</feature>
<reference evidence="8" key="1">
    <citation type="submission" date="2021-01" db="EMBL/GenBank/DDBJ databases">
        <title>Phytophthora aleatoria, a newly-described species from Pinus radiata is distinct from Phytophthora cactorum isolates based on comparative genomics.</title>
        <authorList>
            <person name="Mcdougal R."/>
            <person name="Panda P."/>
            <person name="Williams N."/>
            <person name="Studholme D.J."/>
        </authorList>
    </citation>
    <scope>NUCLEOTIDE SEQUENCE</scope>
    <source>
        <strain evidence="8">NZFS 4037</strain>
    </source>
</reference>
<dbReference type="AlphaFoldDB" id="A0A8J5ILS3"/>
<evidence type="ECO:0000256" key="3">
    <source>
        <dbReference type="ARBA" id="ARBA00022692"/>
    </source>
</evidence>
<evidence type="ECO:0000313" key="9">
    <source>
        <dbReference type="Proteomes" id="UP000709295"/>
    </source>
</evidence>
<evidence type="ECO:0000256" key="7">
    <source>
        <dbReference type="SAM" id="Phobius"/>
    </source>
</evidence>
<feature type="region of interest" description="Disordered" evidence="6">
    <location>
        <begin position="549"/>
        <end position="570"/>
    </location>
</feature>
<gene>
    <name evidence="8" type="ORF">JG688_00006087</name>
</gene>
<evidence type="ECO:0000256" key="4">
    <source>
        <dbReference type="ARBA" id="ARBA00022989"/>
    </source>
</evidence>
<evidence type="ECO:0000256" key="1">
    <source>
        <dbReference type="ARBA" id="ARBA00004141"/>
    </source>
</evidence>
<dbReference type="PANTHER" id="PTHR12570">
    <property type="match status" value="1"/>
</dbReference>
<comment type="caution">
    <text evidence="8">The sequence shown here is derived from an EMBL/GenBank/DDBJ whole genome shotgun (WGS) entry which is preliminary data.</text>
</comment>
<dbReference type="Pfam" id="PF05915">
    <property type="entry name" value="TMEM_230_134"/>
    <property type="match status" value="1"/>
</dbReference>
<comment type="similarity">
    <text evidence="2">Belongs to the TMEM134/TMEM230 family.</text>
</comment>
<accession>A0A8J5ILS3</accession>
<sequence length="570" mass="62437">MAKDVHRVASAIDARVLKTVDDSKLASFSKEDAARAAAPDLELRRKAFPVRTGLAAASLFALGSILIYVSTLIGLDEEKRGLSFLILGLIAFIPGSYATYQLYGAWKGWKGYNYDQIPSVVPFVLSRFSTASSSPNRAASSLSEPPEVLRRIITLASFQQSIRYKPIATVMWFIGWPLGLLLSAISSIFGITGKLLLKLAHNEREKEEMAAAQRELRKSHGVVPSRSMNVKSNLGCTYFYCGLFSMLVMNPALGALAYCFATQSLLAPMAGLTIGWNTLFGPILLPHERLTTNDFVGAVLIFTGCVLVGVSGTHDSPPLPVELLGSRFKSFSFILYAVVLLAALSFLIHHAKHALHFTTTTRRAGVESSPVSSPEQLPVIARVSLSVFAGVMSGQLFFLAAVMRIVHDDGASRIWSFPVTYVCIIGAVGTALFGLYLLNEALAVEDAVVVIYLYEASYIMAGAISGLCFFRDMKHLATWHYVLYSISLALILLGIYVVAKRSFPKAEDEEYLLPLLAPPSAEDASVERIFKQASYYARRASYSGPSMLHSVRLDRNDTETPERRKSMPFK</sequence>
<evidence type="ECO:0000313" key="8">
    <source>
        <dbReference type="EMBL" id="KAG6967909.1"/>
    </source>
</evidence>
<dbReference type="EMBL" id="JAENGY010000256">
    <property type="protein sequence ID" value="KAG6967909.1"/>
    <property type="molecule type" value="Genomic_DNA"/>
</dbReference>
<feature type="compositionally biased region" description="Basic and acidic residues" evidence="6">
    <location>
        <begin position="551"/>
        <end position="570"/>
    </location>
</feature>
<feature type="transmembrane region" description="Helical" evidence="7">
    <location>
        <begin position="54"/>
        <end position="75"/>
    </location>
</feature>
<dbReference type="Pfam" id="PF05653">
    <property type="entry name" value="Mg_trans_NIPA"/>
    <property type="match status" value="1"/>
</dbReference>
<keyword evidence="4 7" id="KW-1133">Transmembrane helix</keyword>
<dbReference type="GO" id="GO:0016020">
    <property type="term" value="C:membrane"/>
    <property type="evidence" value="ECO:0007669"/>
    <property type="project" value="UniProtKB-SubCell"/>
</dbReference>